<comment type="caution">
    <text evidence="1">The sequence shown here is derived from an EMBL/GenBank/DDBJ whole genome shotgun (WGS) entry which is preliminary data.</text>
</comment>
<organism evidence="1 2">
    <name type="scientific">Chaetomium tenue</name>
    <dbReference type="NCBI Taxonomy" id="1854479"/>
    <lineage>
        <taxon>Eukaryota</taxon>
        <taxon>Fungi</taxon>
        <taxon>Dikarya</taxon>
        <taxon>Ascomycota</taxon>
        <taxon>Pezizomycotina</taxon>
        <taxon>Sordariomycetes</taxon>
        <taxon>Sordariomycetidae</taxon>
        <taxon>Sordariales</taxon>
        <taxon>Chaetomiaceae</taxon>
        <taxon>Chaetomium</taxon>
    </lineage>
</organism>
<protein>
    <submittedName>
        <fullName evidence="1">Uncharacterized protein</fullName>
    </submittedName>
</protein>
<proteinExistence type="predicted"/>
<gene>
    <name evidence="1" type="ORF">F5144DRAFT_493236</name>
</gene>
<keyword evidence="2" id="KW-1185">Reference proteome</keyword>
<dbReference type="Proteomes" id="UP000724584">
    <property type="component" value="Unassembled WGS sequence"/>
</dbReference>
<dbReference type="EMBL" id="JAGIZQ010000005">
    <property type="protein sequence ID" value="KAH6628927.1"/>
    <property type="molecule type" value="Genomic_DNA"/>
</dbReference>
<reference evidence="1 2" key="1">
    <citation type="journal article" date="2021" name="Nat. Commun.">
        <title>Genetic determinants of endophytism in the Arabidopsis root mycobiome.</title>
        <authorList>
            <person name="Mesny F."/>
            <person name="Miyauchi S."/>
            <person name="Thiergart T."/>
            <person name="Pickel B."/>
            <person name="Atanasova L."/>
            <person name="Karlsson M."/>
            <person name="Huettel B."/>
            <person name="Barry K.W."/>
            <person name="Haridas S."/>
            <person name="Chen C."/>
            <person name="Bauer D."/>
            <person name="Andreopoulos W."/>
            <person name="Pangilinan J."/>
            <person name="LaButti K."/>
            <person name="Riley R."/>
            <person name="Lipzen A."/>
            <person name="Clum A."/>
            <person name="Drula E."/>
            <person name="Henrissat B."/>
            <person name="Kohler A."/>
            <person name="Grigoriev I.V."/>
            <person name="Martin F.M."/>
            <person name="Hacquard S."/>
        </authorList>
    </citation>
    <scope>NUCLEOTIDE SEQUENCE [LARGE SCALE GENOMIC DNA]</scope>
    <source>
        <strain evidence="1 2">MPI-SDFR-AT-0079</strain>
    </source>
</reference>
<name>A0ACB7P7R0_9PEZI</name>
<sequence>MADDAAGQSPSVGCQFPVFPSCTASPYNQQPLDCFDVTPEAIDHILLSNYRTELMPQHPFVVIPNHISAPALKSHRPVLMMSIRAIASFEGLQTMCARMDAVMRHITDKLFFQAERSLDLLMGIVVILGWHHHHGAIHSNLNNLLCLAESLVSDLGLNKKLTDDDRPGDETVIEGQRLLLGVWYLRSSASIYLRQLAPMPFTSYLRQCLANLQNAKTHELDQALVYHVNIQRLAERVTVLKSSQLGRADRGNGGTALKGFGQNKEIQDPEAAMAACQAYLAKLRTELPIGVKDDATDMVAIQLNTVDVRISASRESNALQCCAATSPPQPLYSLGSDSPIVDTLLHTAPTALKNWFQAWISAIPVARYRTLPSQAVFQLSYAVQTLIQSQKGAQRHSAGCSMHREPLRLASWSAPPSPGPLSGTRHGGSRPLGDEIIVVNRLIATGANPSDLGRFWGALGETSEAGSTLRHEIPQPSPLSDGRWDLRVTSFDGVAIEGGQARQPVPVNTFNTLPDQGFQGIYASDMSISPSKGYPVPLQEPGHSSGAPPLPMTIAPVTSHIALEDPLQWTAMETWNLHAQLWEAFSAGASLGDLGHENIVQQRWNETHRDPCYGWGGGV</sequence>
<evidence type="ECO:0000313" key="1">
    <source>
        <dbReference type="EMBL" id="KAH6628927.1"/>
    </source>
</evidence>
<evidence type="ECO:0000313" key="2">
    <source>
        <dbReference type="Proteomes" id="UP000724584"/>
    </source>
</evidence>
<accession>A0ACB7P7R0</accession>